<protein>
    <submittedName>
        <fullName evidence="9">Iron complex transport system permease protein</fullName>
    </submittedName>
</protein>
<organism evidence="9 10">
    <name type="scientific">Pontibacter chinhatensis</name>
    <dbReference type="NCBI Taxonomy" id="1436961"/>
    <lineage>
        <taxon>Bacteria</taxon>
        <taxon>Pseudomonadati</taxon>
        <taxon>Bacteroidota</taxon>
        <taxon>Cytophagia</taxon>
        <taxon>Cytophagales</taxon>
        <taxon>Hymenobacteraceae</taxon>
        <taxon>Pontibacter</taxon>
    </lineage>
</organism>
<dbReference type="SUPFAM" id="SSF81345">
    <property type="entry name" value="ABC transporter involved in vitamin B12 uptake, BtuC"/>
    <property type="match status" value="1"/>
</dbReference>
<keyword evidence="5 8" id="KW-0812">Transmembrane</keyword>
<feature type="transmembrane region" description="Helical" evidence="8">
    <location>
        <begin position="281"/>
        <end position="303"/>
    </location>
</feature>
<keyword evidence="4" id="KW-1003">Cell membrane</keyword>
<evidence type="ECO:0000256" key="1">
    <source>
        <dbReference type="ARBA" id="ARBA00004651"/>
    </source>
</evidence>
<dbReference type="AlphaFoldDB" id="A0A1I2YDI8"/>
<dbReference type="FunFam" id="1.10.3470.10:FF:000001">
    <property type="entry name" value="Vitamin B12 ABC transporter permease BtuC"/>
    <property type="match status" value="1"/>
</dbReference>
<dbReference type="Pfam" id="PF01032">
    <property type="entry name" value="FecCD"/>
    <property type="match status" value="1"/>
</dbReference>
<proteinExistence type="inferred from homology"/>
<dbReference type="GO" id="GO:0033214">
    <property type="term" value="P:siderophore-iron import into cell"/>
    <property type="evidence" value="ECO:0007669"/>
    <property type="project" value="TreeGrafter"/>
</dbReference>
<comment type="similarity">
    <text evidence="2">Belongs to the binding-protein-dependent transport system permease family. FecCD subfamily.</text>
</comment>
<evidence type="ECO:0000256" key="6">
    <source>
        <dbReference type="ARBA" id="ARBA00022989"/>
    </source>
</evidence>
<evidence type="ECO:0000256" key="2">
    <source>
        <dbReference type="ARBA" id="ARBA00007935"/>
    </source>
</evidence>
<dbReference type="GO" id="GO:0022857">
    <property type="term" value="F:transmembrane transporter activity"/>
    <property type="evidence" value="ECO:0007669"/>
    <property type="project" value="InterPro"/>
</dbReference>
<feature type="transmembrane region" description="Helical" evidence="8">
    <location>
        <begin position="117"/>
        <end position="137"/>
    </location>
</feature>
<comment type="subcellular location">
    <subcellularLocation>
        <location evidence="1">Cell membrane</location>
        <topology evidence="1">Multi-pass membrane protein</topology>
    </subcellularLocation>
</comment>
<keyword evidence="6 8" id="KW-1133">Transmembrane helix</keyword>
<sequence>MIRRSLYFILALLLILVVMLLGLQVGSFDTDAATIFNALTKYKPDDTTHFAILHLRLPRLILALVVGASLAFCGYLMQAMVNNGLADPYLLGTASGASLGAVIVFFGFVPMTVAGLYLPPVFALAGAFVVTLVVVMLGYRKRQIIPAQLLLAGIALSSLVTAMVGLLTFLSDSEGKLRSVVFWSMGSFERASWEMVPYPAAALSIALLLFAFYQKQLNILLLGEERAQALGIQVAQTRWVILGTVSVVTGFAVATSGPIGFVGLIIPHVTRGLLGATGRGNLLLCAFIGGLFMLLCDLLSRIIYPPAGLPIGIITSFFGVPFFVYLLFKKNYNFKE</sequence>
<gene>
    <name evidence="9" type="ORF">SAMN05421739_10812</name>
</gene>
<evidence type="ECO:0000256" key="4">
    <source>
        <dbReference type="ARBA" id="ARBA00022475"/>
    </source>
</evidence>
<dbReference type="EMBL" id="FOOT01000008">
    <property type="protein sequence ID" value="SFH23409.1"/>
    <property type="molecule type" value="Genomic_DNA"/>
</dbReference>
<feature type="transmembrane region" description="Helical" evidence="8">
    <location>
        <begin position="56"/>
        <end position="77"/>
    </location>
</feature>
<feature type="transmembrane region" description="Helical" evidence="8">
    <location>
        <begin position="149"/>
        <end position="170"/>
    </location>
</feature>
<dbReference type="InterPro" id="IPR037294">
    <property type="entry name" value="ABC_BtuC-like"/>
</dbReference>
<feature type="transmembrane region" description="Helical" evidence="8">
    <location>
        <begin position="89"/>
        <end position="111"/>
    </location>
</feature>
<feature type="transmembrane region" description="Helical" evidence="8">
    <location>
        <begin position="195"/>
        <end position="213"/>
    </location>
</feature>
<keyword evidence="7 8" id="KW-0472">Membrane</keyword>
<reference evidence="10" key="1">
    <citation type="submission" date="2016-10" db="EMBL/GenBank/DDBJ databases">
        <authorList>
            <person name="Varghese N."/>
            <person name="Submissions S."/>
        </authorList>
    </citation>
    <scope>NUCLEOTIDE SEQUENCE [LARGE SCALE GENOMIC DNA]</scope>
    <source>
        <strain evidence="10">LP51</strain>
    </source>
</reference>
<evidence type="ECO:0000313" key="10">
    <source>
        <dbReference type="Proteomes" id="UP000198724"/>
    </source>
</evidence>
<dbReference type="GO" id="GO:0005886">
    <property type="term" value="C:plasma membrane"/>
    <property type="evidence" value="ECO:0007669"/>
    <property type="project" value="UniProtKB-SubCell"/>
</dbReference>
<dbReference type="STRING" id="1436961.SAMN05421739_10812"/>
<evidence type="ECO:0000256" key="7">
    <source>
        <dbReference type="ARBA" id="ARBA00023136"/>
    </source>
</evidence>
<keyword evidence="3" id="KW-0813">Transport</keyword>
<evidence type="ECO:0000256" key="3">
    <source>
        <dbReference type="ARBA" id="ARBA00022448"/>
    </source>
</evidence>
<accession>A0A1I2YDI8</accession>
<evidence type="ECO:0000256" key="5">
    <source>
        <dbReference type="ARBA" id="ARBA00022692"/>
    </source>
</evidence>
<keyword evidence="10" id="KW-1185">Reference proteome</keyword>
<dbReference type="RefSeq" id="WP_245756292.1">
    <property type="nucleotide sequence ID" value="NZ_FOOT01000008.1"/>
</dbReference>
<dbReference type="Proteomes" id="UP000198724">
    <property type="component" value="Unassembled WGS sequence"/>
</dbReference>
<evidence type="ECO:0000313" key="9">
    <source>
        <dbReference type="EMBL" id="SFH23409.1"/>
    </source>
</evidence>
<dbReference type="InterPro" id="IPR000522">
    <property type="entry name" value="ABC_transptr_permease_BtuC"/>
</dbReference>
<dbReference type="PANTHER" id="PTHR30472">
    <property type="entry name" value="FERRIC ENTEROBACTIN TRANSPORT SYSTEM PERMEASE PROTEIN"/>
    <property type="match status" value="1"/>
</dbReference>
<evidence type="ECO:0000256" key="8">
    <source>
        <dbReference type="SAM" id="Phobius"/>
    </source>
</evidence>
<name>A0A1I2YDI8_9BACT</name>
<dbReference type="PANTHER" id="PTHR30472:SF25">
    <property type="entry name" value="ABC TRANSPORTER PERMEASE PROTEIN MJ0876-RELATED"/>
    <property type="match status" value="1"/>
</dbReference>
<dbReference type="Gene3D" id="1.10.3470.10">
    <property type="entry name" value="ABC transporter involved in vitamin B12 uptake, BtuC"/>
    <property type="match status" value="1"/>
</dbReference>
<dbReference type="CDD" id="cd06550">
    <property type="entry name" value="TM_ABC_iron-siderophores_like"/>
    <property type="match status" value="1"/>
</dbReference>
<feature type="transmembrane region" description="Helical" evidence="8">
    <location>
        <begin position="309"/>
        <end position="328"/>
    </location>
</feature>